<reference evidence="1" key="1">
    <citation type="submission" date="2018-06" db="EMBL/GenBank/DDBJ databases">
        <authorList>
            <person name="Zhirakovskaya E."/>
        </authorList>
    </citation>
    <scope>NUCLEOTIDE SEQUENCE</scope>
</reference>
<accession>A0A3B0Z923</accession>
<dbReference type="AlphaFoldDB" id="A0A3B0Z923"/>
<sequence length="206" mass="23611">MNNRIVFLLVILLPACDFENPYYNKLYGSWTCNGNGVGLAADTYYHNGKFTRYQSENKKMIYEEGSFTLDDNYLKITIKRSASRMTVALNQVKSAHMKVKYKKLSSPIVYQYKINRLSLRMLDFKSANESDQPLYKQPQQTCRKVSEQRIGFFYASAKLGRLQKRTLATKIIESPLTLVLSNLKSNNDHATEIGKLASRDVSLSHS</sequence>
<evidence type="ECO:0000313" key="1">
    <source>
        <dbReference type="EMBL" id="VAW77904.1"/>
    </source>
</evidence>
<organism evidence="1">
    <name type="scientific">hydrothermal vent metagenome</name>
    <dbReference type="NCBI Taxonomy" id="652676"/>
    <lineage>
        <taxon>unclassified sequences</taxon>
        <taxon>metagenomes</taxon>
        <taxon>ecological metagenomes</taxon>
    </lineage>
</organism>
<feature type="non-terminal residue" evidence="1">
    <location>
        <position position="206"/>
    </location>
</feature>
<name>A0A3B0Z923_9ZZZZ</name>
<dbReference type="EMBL" id="UOFL01000143">
    <property type="protein sequence ID" value="VAW77904.1"/>
    <property type="molecule type" value="Genomic_DNA"/>
</dbReference>
<proteinExistence type="predicted"/>
<protein>
    <submittedName>
        <fullName evidence="1">Uncharacterized protein</fullName>
    </submittedName>
</protein>
<gene>
    <name evidence="1" type="ORF">MNBD_GAMMA12-3832</name>
</gene>